<dbReference type="InterPro" id="IPR037401">
    <property type="entry name" value="SnoaL-like"/>
</dbReference>
<evidence type="ECO:0000259" key="1">
    <source>
        <dbReference type="Pfam" id="PF13577"/>
    </source>
</evidence>
<dbReference type="RefSeq" id="WP_179728295.1">
    <property type="nucleotide sequence ID" value="NZ_BAABEF010000001.1"/>
</dbReference>
<keyword evidence="3" id="KW-1185">Reference proteome</keyword>
<dbReference type="Proteomes" id="UP000582231">
    <property type="component" value="Unassembled WGS sequence"/>
</dbReference>
<dbReference type="Gene3D" id="3.10.450.50">
    <property type="match status" value="1"/>
</dbReference>
<dbReference type="EMBL" id="JACCBF010000001">
    <property type="protein sequence ID" value="NYD32070.1"/>
    <property type="molecule type" value="Genomic_DNA"/>
</dbReference>
<comment type="caution">
    <text evidence="2">The sequence shown here is derived from an EMBL/GenBank/DDBJ whole genome shotgun (WGS) entry which is preliminary data.</text>
</comment>
<dbReference type="SUPFAM" id="SSF54427">
    <property type="entry name" value="NTF2-like"/>
    <property type="match status" value="1"/>
</dbReference>
<reference evidence="2 3" key="1">
    <citation type="submission" date="2020-07" db="EMBL/GenBank/DDBJ databases">
        <title>Sequencing the genomes of 1000 actinobacteria strains.</title>
        <authorList>
            <person name="Klenk H.-P."/>
        </authorList>
    </citation>
    <scope>NUCLEOTIDE SEQUENCE [LARGE SCALE GENOMIC DNA]</scope>
    <source>
        <strain evidence="2 3">DSM 19082</strain>
    </source>
</reference>
<dbReference type="AlphaFoldDB" id="A0A852RT66"/>
<proteinExistence type="predicted"/>
<evidence type="ECO:0000313" key="3">
    <source>
        <dbReference type="Proteomes" id="UP000582231"/>
    </source>
</evidence>
<gene>
    <name evidence="2" type="ORF">BJ958_003616</name>
</gene>
<dbReference type="Pfam" id="PF13577">
    <property type="entry name" value="SnoaL_4"/>
    <property type="match status" value="1"/>
</dbReference>
<protein>
    <recommendedName>
        <fullName evidence="1">SnoaL-like domain-containing protein</fullName>
    </recommendedName>
</protein>
<name>A0A852RT66_9ACTN</name>
<feature type="domain" description="SnoaL-like" evidence="1">
    <location>
        <begin position="8"/>
        <end position="138"/>
    </location>
</feature>
<evidence type="ECO:0000313" key="2">
    <source>
        <dbReference type="EMBL" id="NYD32070.1"/>
    </source>
</evidence>
<dbReference type="InterPro" id="IPR032710">
    <property type="entry name" value="NTF2-like_dom_sf"/>
</dbReference>
<sequence length="157" mass="17231">MPRLPPVDRLDLDDLVHRYAVLVDQRAFTAVGELFTPDAELVLPDPPTSLRPTVEVRGRDAVIGALGRLTGFAATFHAVVGRVADADPGDPDRATGRVACEAHHVSVDEDGRARDLTWYLHYDDAYARIDDRWLIARRALSVDVIATGPVRKVRADG</sequence>
<dbReference type="CDD" id="cd00531">
    <property type="entry name" value="NTF2_like"/>
    <property type="match status" value="1"/>
</dbReference>
<organism evidence="2 3">
    <name type="scientific">Nocardioides kongjuensis</name>
    <dbReference type="NCBI Taxonomy" id="349522"/>
    <lineage>
        <taxon>Bacteria</taxon>
        <taxon>Bacillati</taxon>
        <taxon>Actinomycetota</taxon>
        <taxon>Actinomycetes</taxon>
        <taxon>Propionibacteriales</taxon>
        <taxon>Nocardioidaceae</taxon>
        <taxon>Nocardioides</taxon>
    </lineage>
</organism>
<accession>A0A852RT66</accession>